<dbReference type="EMBL" id="BAAAPB010000004">
    <property type="protein sequence ID" value="GAA1971358.1"/>
    <property type="molecule type" value="Genomic_DNA"/>
</dbReference>
<proteinExistence type="predicted"/>
<dbReference type="RefSeq" id="WP_344047093.1">
    <property type="nucleotide sequence ID" value="NZ_BAAAPB010000004.1"/>
</dbReference>
<keyword evidence="2" id="KW-0472">Membrane</keyword>
<evidence type="ECO:0000313" key="3">
    <source>
        <dbReference type="EMBL" id="GAA1971358.1"/>
    </source>
</evidence>
<feature type="compositionally biased region" description="Polar residues" evidence="1">
    <location>
        <begin position="1"/>
        <end position="12"/>
    </location>
</feature>
<gene>
    <name evidence="3" type="ORF">GCM10009798_35290</name>
</gene>
<keyword evidence="2" id="KW-1133">Transmembrane helix</keyword>
<evidence type="ECO:0000256" key="1">
    <source>
        <dbReference type="SAM" id="MobiDB-lite"/>
    </source>
</evidence>
<sequence length="152" mass="16026">MTAQQPPDQTWVGSHAASSDGRPVAGTDERSLGEIFSDVATDLSTLIKQEMELAKTEMKDEAKKAGKGAGLLGGAGVAGHMVLLFLSLTIIFALDNSLPLWLSALIVTALWAVITAALALTGRTALRSSNPQLPKTQQTLKEDAAWARAQKS</sequence>
<dbReference type="Pfam" id="PF07332">
    <property type="entry name" value="Phage_holin_3_6"/>
    <property type="match status" value="1"/>
</dbReference>
<organism evidence="3 4">
    <name type="scientific">Nocardioides panacihumi</name>
    <dbReference type="NCBI Taxonomy" id="400774"/>
    <lineage>
        <taxon>Bacteria</taxon>
        <taxon>Bacillati</taxon>
        <taxon>Actinomycetota</taxon>
        <taxon>Actinomycetes</taxon>
        <taxon>Propionibacteriales</taxon>
        <taxon>Nocardioidaceae</taxon>
        <taxon>Nocardioides</taxon>
    </lineage>
</organism>
<feature type="transmembrane region" description="Helical" evidence="2">
    <location>
        <begin position="100"/>
        <end position="120"/>
    </location>
</feature>
<evidence type="ECO:0000313" key="4">
    <source>
        <dbReference type="Proteomes" id="UP001500571"/>
    </source>
</evidence>
<protein>
    <recommendedName>
        <fullName evidence="5">Phage holin family protein</fullName>
    </recommendedName>
</protein>
<comment type="caution">
    <text evidence="3">The sequence shown here is derived from an EMBL/GenBank/DDBJ whole genome shotgun (WGS) entry which is preliminary data.</text>
</comment>
<feature type="transmembrane region" description="Helical" evidence="2">
    <location>
        <begin position="68"/>
        <end position="94"/>
    </location>
</feature>
<evidence type="ECO:0000256" key="2">
    <source>
        <dbReference type="SAM" id="Phobius"/>
    </source>
</evidence>
<evidence type="ECO:0008006" key="5">
    <source>
        <dbReference type="Google" id="ProtNLM"/>
    </source>
</evidence>
<dbReference type="Proteomes" id="UP001500571">
    <property type="component" value="Unassembled WGS sequence"/>
</dbReference>
<keyword evidence="2" id="KW-0812">Transmembrane</keyword>
<feature type="region of interest" description="Disordered" evidence="1">
    <location>
        <begin position="1"/>
        <end position="28"/>
    </location>
</feature>
<dbReference type="InterPro" id="IPR009937">
    <property type="entry name" value="Phage_holin_3_6"/>
</dbReference>
<keyword evidence="4" id="KW-1185">Reference proteome</keyword>
<accession>A0ABN2RLS7</accession>
<reference evidence="3 4" key="1">
    <citation type="journal article" date="2019" name="Int. J. Syst. Evol. Microbiol.">
        <title>The Global Catalogue of Microorganisms (GCM) 10K type strain sequencing project: providing services to taxonomists for standard genome sequencing and annotation.</title>
        <authorList>
            <consortium name="The Broad Institute Genomics Platform"/>
            <consortium name="The Broad Institute Genome Sequencing Center for Infectious Disease"/>
            <person name="Wu L."/>
            <person name="Ma J."/>
        </authorList>
    </citation>
    <scope>NUCLEOTIDE SEQUENCE [LARGE SCALE GENOMIC DNA]</scope>
    <source>
        <strain evidence="3 4">JCM 15309</strain>
    </source>
</reference>
<name>A0ABN2RLS7_9ACTN</name>